<dbReference type="GO" id="GO:0008270">
    <property type="term" value="F:zinc ion binding"/>
    <property type="evidence" value="ECO:0007669"/>
    <property type="project" value="InterPro"/>
</dbReference>
<dbReference type="RefSeq" id="WP_121739326.1">
    <property type="nucleotide sequence ID" value="NZ_CP032153.1"/>
</dbReference>
<evidence type="ECO:0000313" key="3">
    <source>
        <dbReference type="EMBL" id="AYN21601.1"/>
    </source>
</evidence>
<dbReference type="OrthoDB" id="5292295at2"/>
<keyword evidence="3" id="KW-0378">Hydrolase</keyword>
<dbReference type="EMBL" id="CP032153">
    <property type="protein sequence ID" value="AYN21601.1"/>
    <property type="molecule type" value="Genomic_DNA"/>
</dbReference>
<name>A0A3G2HXM4_9BURK</name>
<dbReference type="GO" id="GO:0003676">
    <property type="term" value="F:nucleic acid binding"/>
    <property type="evidence" value="ECO:0007669"/>
    <property type="project" value="InterPro"/>
</dbReference>
<dbReference type="Proteomes" id="UP000268070">
    <property type="component" value="Chromosome"/>
</dbReference>
<dbReference type="AlphaFoldDB" id="A0A3G2HXM4"/>
<keyword evidence="3" id="KW-0540">Nuclease</keyword>
<evidence type="ECO:0000313" key="4">
    <source>
        <dbReference type="Proteomes" id="UP000268070"/>
    </source>
</evidence>
<proteinExistence type="predicted"/>
<accession>A0A3G2HXM4</accession>
<evidence type="ECO:0000259" key="2">
    <source>
        <dbReference type="SMART" id="SM00507"/>
    </source>
</evidence>
<dbReference type="CDD" id="cd00085">
    <property type="entry name" value="HNHc"/>
    <property type="match status" value="1"/>
</dbReference>
<dbReference type="GO" id="GO:0004519">
    <property type="term" value="F:endonuclease activity"/>
    <property type="evidence" value="ECO:0007669"/>
    <property type="project" value="UniProtKB-KW"/>
</dbReference>
<keyword evidence="3" id="KW-0255">Endonuclease</keyword>
<gene>
    <name evidence="3" type="ORF">D3M96_14310</name>
</gene>
<protein>
    <submittedName>
        <fullName evidence="3">HNH endonuclease</fullName>
    </submittedName>
</protein>
<feature type="compositionally biased region" description="Gly residues" evidence="1">
    <location>
        <begin position="123"/>
        <end position="135"/>
    </location>
</feature>
<dbReference type="InterPro" id="IPR002711">
    <property type="entry name" value="HNH"/>
</dbReference>
<organism evidence="3 4">
    <name type="scientific">Alcaligenes aquatilis</name>
    <dbReference type="NCBI Taxonomy" id="323284"/>
    <lineage>
        <taxon>Bacteria</taxon>
        <taxon>Pseudomonadati</taxon>
        <taxon>Pseudomonadota</taxon>
        <taxon>Betaproteobacteria</taxon>
        <taxon>Burkholderiales</taxon>
        <taxon>Alcaligenaceae</taxon>
        <taxon>Alcaligenes</taxon>
    </lineage>
</organism>
<dbReference type="InterPro" id="IPR003615">
    <property type="entry name" value="HNH_nuc"/>
</dbReference>
<sequence length="135" mass="14736">MPRRPQRPCRMAGCGTLHRNANGFCENHSHCAKQWRKGPKESGRGGRSWRRRRDYILIRDGGLCQCEACQALGSPLPADEVDHVIPVSQGGTDAHDNLRAINADCHRKKSQREALAARRVRAGGAGNGRGSGSRG</sequence>
<evidence type="ECO:0000256" key="1">
    <source>
        <dbReference type="SAM" id="MobiDB-lite"/>
    </source>
</evidence>
<feature type="region of interest" description="Disordered" evidence="1">
    <location>
        <begin position="112"/>
        <end position="135"/>
    </location>
</feature>
<feature type="domain" description="HNH nuclease" evidence="2">
    <location>
        <begin position="51"/>
        <end position="107"/>
    </location>
</feature>
<dbReference type="KEGG" id="aaqu:D3M96_14310"/>
<dbReference type="Pfam" id="PF01844">
    <property type="entry name" value="HNH"/>
    <property type="match status" value="1"/>
</dbReference>
<reference evidence="3 4" key="1">
    <citation type="submission" date="2018-09" db="EMBL/GenBank/DDBJ databases">
        <title>Complete genome sequence of the hydrocarbonoclastic bacterium Alcaligenes aquatilis QD168, isolated from a crude-oil polluted marine sediment of Central Chile.</title>
        <authorList>
            <person name="Duran R.E."/>
            <person name="Barra B."/>
            <person name="Salva-Serra F."/>
            <person name="Mendez V."/>
            <person name="Moore E.R.B."/>
            <person name="Seeger M."/>
        </authorList>
    </citation>
    <scope>NUCLEOTIDE SEQUENCE [LARGE SCALE GENOMIC DNA]</scope>
    <source>
        <strain evidence="3 4">QD168</strain>
    </source>
</reference>
<dbReference type="SMART" id="SM00507">
    <property type="entry name" value="HNHc"/>
    <property type="match status" value="1"/>
</dbReference>
<dbReference type="Gene3D" id="1.10.30.50">
    <property type="match status" value="1"/>
</dbReference>